<feature type="domain" description="G-patch" evidence="2">
    <location>
        <begin position="52"/>
        <end position="77"/>
    </location>
</feature>
<reference evidence="5" key="3">
    <citation type="submission" date="2025-04" db="UniProtKB">
        <authorList>
            <consortium name="RefSeq"/>
        </authorList>
    </citation>
    <scope>IDENTIFICATION</scope>
    <source>
        <strain evidence="5">CBS 304.34</strain>
    </source>
</reference>
<name>A0A6A6Y8U1_9PEZI</name>
<keyword evidence="4" id="KW-1185">Reference proteome</keyword>
<reference evidence="5" key="2">
    <citation type="submission" date="2020-04" db="EMBL/GenBank/DDBJ databases">
        <authorList>
            <consortium name="NCBI Genome Project"/>
        </authorList>
    </citation>
    <scope>NUCLEOTIDE SEQUENCE</scope>
    <source>
        <strain evidence="5">CBS 304.34</strain>
    </source>
</reference>
<dbReference type="InterPro" id="IPR000467">
    <property type="entry name" value="G_patch_dom"/>
</dbReference>
<evidence type="ECO:0000313" key="5">
    <source>
        <dbReference type="RefSeq" id="XP_033571201.1"/>
    </source>
</evidence>
<dbReference type="PANTHER" id="PTHR20923:SF1">
    <property type="entry name" value="G PATCH DOMAIN AND ANKYRIN REPEAT-CONTAINING PROTEIN 1"/>
    <property type="match status" value="1"/>
</dbReference>
<gene>
    <name evidence="3 5" type="ORF">BDZ99DRAFT_398357</name>
</gene>
<protein>
    <recommendedName>
        <fullName evidence="2">G-patch domain-containing protein</fullName>
    </recommendedName>
</protein>
<dbReference type="EMBL" id="MU003714">
    <property type="protein sequence ID" value="KAF2804237.1"/>
    <property type="molecule type" value="Genomic_DNA"/>
</dbReference>
<feature type="region of interest" description="Disordered" evidence="1">
    <location>
        <begin position="79"/>
        <end position="114"/>
    </location>
</feature>
<dbReference type="GO" id="GO:0003676">
    <property type="term" value="F:nucleic acid binding"/>
    <property type="evidence" value="ECO:0007669"/>
    <property type="project" value="InterPro"/>
</dbReference>
<feature type="compositionally biased region" description="Basic and acidic residues" evidence="1">
    <location>
        <begin position="103"/>
        <end position="114"/>
    </location>
</feature>
<dbReference type="OrthoDB" id="20282at2759"/>
<dbReference type="PANTHER" id="PTHR20923">
    <property type="entry name" value="BAT4 PROTEIN-RELATED"/>
    <property type="match status" value="1"/>
</dbReference>
<organism evidence="3">
    <name type="scientific">Mytilinidion resinicola</name>
    <dbReference type="NCBI Taxonomy" id="574789"/>
    <lineage>
        <taxon>Eukaryota</taxon>
        <taxon>Fungi</taxon>
        <taxon>Dikarya</taxon>
        <taxon>Ascomycota</taxon>
        <taxon>Pezizomycotina</taxon>
        <taxon>Dothideomycetes</taxon>
        <taxon>Pleosporomycetidae</taxon>
        <taxon>Mytilinidiales</taxon>
        <taxon>Mytilinidiaceae</taxon>
        <taxon>Mytilinidion</taxon>
    </lineage>
</organism>
<evidence type="ECO:0000259" key="2">
    <source>
        <dbReference type="Pfam" id="PF01585"/>
    </source>
</evidence>
<evidence type="ECO:0000313" key="4">
    <source>
        <dbReference type="Proteomes" id="UP000504636"/>
    </source>
</evidence>
<sequence length="114" mass="12857">PITNDDLLAHETSMLHIMSRPLQPPPSHIDRTRKGLSYLEAYSYNPDSQTRLGGKGEGILHPIKAKEKRDTVGLGMKLKSSKNGKAHVPKRPINLDANKIRKMHNEDTKKQKKL</sequence>
<reference evidence="3 5" key="1">
    <citation type="journal article" date="2020" name="Stud. Mycol.">
        <title>101 Dothideomycetes genomes: a test case for predicting lifestyles and emergence of pathogens.</title>
        <authorList>
            <person name="Haridas S."/>
            <person name="Albert R."/>
            <person name="Binder M."/>
            <person name="Bloem J."/>
            <person name="Labutti K."/>
            <person name="Salamov A."/>
            <person name="Andreopoulos B."/>
            <person name="Baker S."/>
            <person name="Barry K."/>
            <person name="Bills G."/>
            <person name="Bluhm B."/>
            <person name="Cannon C."/>
            <person name="Castanera R."/>
            <person name="Culley D."/>
            <person name="Daum C."/>
            <person name="Ezra D."/>
            <person name="Gonzalez J."/>
            <person name="Henrissat B."/>
            <person name="Kuo A."/>
            <person name="Liang C."/>
            <person name="Lipzen A."/>
            <person name="Lutzoni F."/>
            <person name="Magnuson J."/>
            <person name="Mondo S."/>
            <person name="Nolan M."/>
            <person name="Ohm R."/>
            <person name="Pangilinan J."/>
            <person name="Park H.-J."/>
            <person name="Ramirez L."/>
            <person name="Alfaro M."/>
            <person name="Sun H."/>
            <person name="Tritt A."/>
            <person name="Yoshinaga Y."/>
            <person name="Zwiers L.-H."/>
            <person name="Turgeon B."/>
            <person name="Goodwin S."/>
            <person name="Spatafora J."/>
            <person name="Crous P."/>
            <person name="Grigoriev I."/>
        </authorList>
    </citation>
    <scope>NUCLEOTIDE SEQUENCE</scope>
    <source>
        <strain evidence="3 5">CBS 304.34</strain>
    </source>
</reference>
<proteinExistence type="predicted"/>
<dbReference type="AlphaFoldDB" id="A0A6A6Y8U1"/>
<dbReference type="RefSeq" id="XP_033571201.1">
    <property type="nucleotide sequence ID" value="XM_033716088.1"/>
</dbReference>
<accession>A0A6A6Y8U1</accession>
<evidence type="ECO:0000256" key="1">
    <source>
        <dbReference type="SAM" id="MobiDB-lite"/>
    </source>
</evidence>
<dbReference type="Proteomes" id="UP000504636">
    <property type="component" value="Unplaced"/>
</dbReference>
<dbReference type="InterPro" id="IPR039146">
    <property type="entry name" value="GPANK1"/>
</dbReference>
<dbReference type="Pfam" id="PF01585">
    <property type="entry name" value="G-patch"/>
    <property type="match status" value="1"/>
</dbReference>
<evidence type="ECO:0000313" key="3">
    <source>
        <dbReference type="EMBL" id="KAF2804237.1"/>
    </source>
</evidence>
<feature type="compositionally biased region" description="Basic residues" evidence="1">
    <location>
        <begin position="79"/>
        <end position="90"/>
    </location>
</feature>
<dbReference type="GeneID" id="54456981"/>
<feature type="non-terminal residue" evidence="3">
    <location>
        <position position="1"/>
    </location>
</feature>